<dbReference type="Gene3D" id="3.90.1170.50">
    <property type="entry name" value="Aldehyde oxidase/xanthine dehydrogenase, a/b hammerhead"/>
    <property type="match status" value="1"/>
</dbReference>
<dbReference type="Pfam" id="PF02738">
    <property type="entry name" value="MoCoBD_1"/>
    <property type="match status" value="1"/>
</dbReference>
<dbReference type="Pfam" id="PF20256">
    <property type="entry name" value="MoCoBD_2"/>
    <property type="match status" value="1"/>
</dbReference>
<keyword evidence="2" id="KW-0560">Oxidoreductase</keyword>
<dbReference type="InterPro" id="IPR016208">
    <property type="entry name" value="Ald_Oxase/xanthine_DH-like"/>
</dbReference>
<protein>
    <submittedName>
        <fullName evidence="4">Xanthine dehydrogenase family protein molybdopterin-binding subunit</fullName>
    </submittedName>
</protein>
<dbReference type="InterPro" id="IPR008274">
    <property type="entry name" value="AldOxase/xan_DH_MoCoBD1"/>
</dbReference>
<dbReference type="Gene3D" id="3.30.365.10">
    <property type="entry name" value="Aldehyde oxidase/xanthine dehydrogenase, molybdopterin binding domain"/>
    <property type="match status" value="4"/>
</dbReference>
<evidence type="ECO:0000313" key="4">
    <source>
        <dbReference type="EMBL" id="GAA0910023.1"/>
    </source>
</evidence>
<proteinExistence type="predicted"/>
<dbReference type="InterPro" id="IPR046867">
    <property type="entry name" value="AldOxase/xan_DH_MoCoBD2"/>
</dbReference>
<dbReference type="InterPro" id="IPR000674">
    <property type="entry name" value="Ald_Oxase/Xan_DH_a/b"/>
</dbReference>
<evidence type="ECO:0000256" key="2">
    <source>
        <dbReference type="ARBA" id="ARBA00023002"/>
    </source>
</evidence>
<keyword evidence="1" id="KW-0500">Molybdenum</keyword>
<keyword evidence="5" id="KW-1185">Reference proteome</keyword>
<feature type="domain" description="Aldehyde oxidase/xanthine dehydrogenase a/b hammerhead" evidence="3">
    <location>
        <begin position="24"/>
        <end position="140"/>
    </location>
</feature>
<comment type="caution">
    <text evidence="4">The sequence shown here is derived from an EMBL/GenBank/DDBJ whole genome shotgun (WGS) entry which is preliminary data.</text>
</comment>
<dbReference type="SUPFAM" id="SSF56003">
    <property type="entry name" value="Molybdenum cofactor-binding domain"/>
    <property type="match status" value="1"/>
</dbReference>
<name>A0ABP3Z060_9ACTN</name>
<evidence type="ECO:0000259" key="3">
    <source>
        <dbReference type="SMART" id="SM01008"/>
    </source>
</evidence>
<dbReference type="InterPro" id="IPR036856">
    <property type="entry name" value="Ald_Oxase/Xan_DH_a/b_sf"/>
</dbReference>
<gene>
    <name evidence="4" type="ORF">GCM10009549_19280</name>
</gene>
<organism evidence="4 5">
    <name type="scientific">Streptomyces thermoalcalitolerans</name>
    <dbReference type="NCBI Taxonomy" id="65605"/>
    <lineage>
        <taxon>Bacteria</taxon>
        <taxon>Bacillati</taxon>
        <taxon>Actinomycetota</taxon>
        <taxon>Actinomycetes</taxon>
        <taxon>Kitasatosporales</taxon>
        <taxon>Streptomycetaceae</taxon>
        <taxon>Streptomyces</taxon>
    </lineage>
</organism>
<dbReference type="RefSeq" id="WP_344048959.1">
    <property type="nucleotide sequence ID" value="NZ_BAAAHG010000011.1"/>
</dbReference>
<dbReference type="SMART" id="SM01008">
    <property type="entry name" value="Ald_Xan_dh_C"/>
    <property type="match status" value="1"/>
</dbReference>
<accession>A0ABP3Z060</accession>
<dbReference type="PANTHER" id="PTHR11908">
    <property type="entry name" value="XANTHINE DEHYDROGENASE"/>
    <property type="match status" value="1"/>
</dbReference>
<evidence type="ECO:0000256" key="1">
    <source>
        <dbReference type="ARBA" id="ARBA00022505"/>
    </source>
</evidence>
<sequence>MTTTTTTTAVGQPLDRVDGRAKVTGSARYSAEIPIPGMAYACLVGSRVASGHVTGIDTSAARAEEGVLAVLTHQNLPRIAEQPSLIPSLDGTAAPGQSFFPLQDDVIHYAGQPVAIVVADTWERARHAASVLRVSYAETPSVTTLEQGRIQTYVPDRIFGGLMPGRIRRGNVEAGLARADVRVEAAFTYAANHHNPLEAASTTAVWDGGELVLYDSTQGVNATQITVARLLGLPLSKVRVISHYVGGSFGCKAMVHAHVTLAAMAAREVGRPVRLMLSREQMFTSVGHREEQEQSVALGAARDGRLTAIRHHKLSPTSFFDDWAEPSVSASSDFYACPDFEGVHRVFRANTMTPTFMRAPGEASGMLALECAMDELAQELGLDPIELRLRNHAEVSPASGLPWSSSGFRECCRRGAERFGWADRDPRPGLRREGNWLIGTGMASACYPVVAPGSPQRARARLYADGTAVVQAATPDFGTGVATVMAQVAADALGIPVDRCRFENGDTDLPSIATAAGSAGAGMISAAVHSAATALRNQLVLHAVMDAGSPLHGVDPGGVVVRNGVLTAGSASDTYTDLLHRTSQPDAEASGTWSPPRGDGEFAMMTFGAQFAEVAVDPELGLVRVRRMTGAFAPGRVLNPRTARSQLMGGMLWGLGQALLEADHMHPRTGRWASTSLGEYLVAVNADAPDVDVELVEVEDDVVNPLGVKGVGEIGQVGAGAAIANAVHHATGRRVRKIPITIEDLL</sequence>
<reference evidence="5" key="1">
    <citation type="journal article" date="2019" name="Int. J. Syst. Evol. Microbiol.">
        <title>The Global Catalogue of Microorganisms (GCM) 10K type strain sequencing project: providing services to taxonomists for standard genome sequencing and annotation.</title>
        <authorList>
            <consortium name="The Broad Institute Genomics Platform"/>
            <consortium name="The Broad Institute Genome Sequencing Center for Infectious Disease"/>
            <person name="Wu L."/>
            <person name="Ma J."/>
        </authorList>
    </citation>
    <scope>NUCLEOTIDE SEQUENCE [LARGE SCALE GENOMIC DNA]</scope>
    <source>
        <strain evidence="5">JCM 10673</strain>
    </source>
</reference>
<dbReference type="PANTHER" id="PTHR11908:SF132">
    <property type="entry name" value="ALDEHYDE OXIDASE 1-RELATED"/>
    <property type="match status" value="1"/>
</dbReference>
<dbReference type="Proteomes" id="UP001501005">
    <property type="component" value="Unassembled WGS sequence"/>
</dbReference>
<dbReference type="InterPro" id="IPR037165">
    <property type="entry name" value="AldOxase/xan_DH_Mopterin-bd_sf"/>
</dbReference>
<dbReference type="EMBL" id="BAAAHG010000011">
    <property type="protein sequence ID" value="GAA0910023.1"/>
    <property type="molecule type" value="Genomic_DNA"/>
</dbReference>
<evidence type="ECO:0000313" key="5">
    <source>
        <dbReference type="Proteomes" id="UP001501005"/>
    </source>
</evidence>
<dbReference type="SUPFAM" id="SSF54665">
    <property type="entry name" value="CO dehydrogenase molybdoprotein N-domain-like"/>
    <property type="match status" value="1"/>
</dbReference>
<dbReference type="Pfam" id="PF01315">
    <property type="entry name" value="Ald_Xan_dh_C"/>
    <property type="match status" value="1"/>
</dbReference>